<dbReference type="GeneID" id="7450670"/>
<name>B5YNE2_THAPS</name>
<evidence type="ECO:0000313" key="3">
    <source>
        <dbReference type="Proteomes" id="UP000001449"/>
    </source>
</evidence>
<dbReference type="KEGG" id="tps:THAPS_23533"/>
<feature type="compositionally biased region" description="Basic residues" evidence="1">
    <location>
        <begin position="16"/>
        <end position="25"/>
    </location>
</feature>
<accession>B5YNE2</accession>
<dbReference type="eggNOG" id="ENOG502T2W3">
    <property type="taxonomic scope" value="Eukaryota"/>
</dbReference>
<dbReference type="OMA" id="NARRCER"/>
<feature type="region of interest" description="Disordered" evidence="1">
    <location>
        <begin position="46"/>
        <end position="67"/>
    </location>
</feature>
<dbReference type="Proteomes" id="UP000001449">
    <property type="component" value="Chromosome 7"/>
</dbReference>
<reference evidence="2 3" key="2">
    <citation type="journal article" date="2008" name="Nature">
        <title>The Phaeodactylum genome reveals the evolutionary history of diatom genomes.</title>
        <authorList>
            <person name="Bowler C."/>
            <person name="Allen A.E."/>
            <person name="Badger J.H."/>
            <person name="Grimwood J."/>
            <person name="Jabbari K."/>
            <person name="Kuo A."/>
            <person name="Maheswari U."/>
            <person name="Martens C."/>
            <person name="Maumus F."/>
            <person name="Otillar R.P."/>
            <person name="Rayko E."/>
            <person name="Salamov A."/>
            <person name="Vandepoele K."/>
            <person name="Beszteri B."/>
            <person name="Gruber A."/>
            <person name="Heijde M."/>
            <person name="Katinka M."/>
            <person name="Mock T."/>
            <person name="Valentin K."/>
            <person name="Verret F."/>
            <person name="Berges J.A."/>
            <person name="Brownlee C."/>
            <person name="Cadoret J.P."/>
            <person name="Chiovitti A."/>
            <person name="Choi C.J."/>
            <person name="Coesel S."/>
            <person name="De Martino A."/>
            <person name="Detter J.C."/>
            <person name="Durkin C."/>
            <person name="Falciatore A."/>
            <person name="Fournet J."/>
            <person name="Haruta M."/>
            <person name="Huysman M.J."/>
            <person name="Jenkins B.D."/>
            <person name="Jiroutova K."/>
            <person name="Jorgensen R.E."/>
            <person name="Joubert Y."/>
            <person name="Kaplan A."/>
            <person name="Kroger N."/>
            <person name="Kroth P.G."/>
            <person name="La Roche J."/>
            <person name="Lindquist E."/>
            <person name="Lommer M."/>
            <person name="Martin-Jezequel V."/>
            <person name="Lopez P.J."/>
            <person name="Lucas S."/>
            <person name="Mangogna M."/>
            <person name="McGinnis K."/>
            <person name="Medlin L.K."/>
            <person name="Montsant A."/>
            <person name="Oudot-Le Secq M.P."/>
            <person name="Napoli C."/>
            <person name="Obornik M."/>
            <person name="Parker M.S."/>
            <person name="Petit J.L."/>
            <person name="Porcel B.M."/>
            <person name="Poulsen N."/>
            <person name="Robison M."/>
            <person name="Rychlewski L."/>
            <person name="Rynearson T.A."/>
            <person name="Schmutz J."/>
            <person name="Shapiro H."/>
            <person name="Siaut M."/>
            <person name="Stanley M."/>
            <person name="Sussman M.R."/>
            <person name="Taylor A.R."/>
            <person name="Vardi A."/>
            <person name="von Dassow P."/>
            <person name="Vyverman W."/>
            <person name="Willis A."/>
            <person name="Wyrwicz L.S."/>
            <person name="Rokhsar D.S."/>
            <person name="Weissenbach J."/>
            <person name="Armbrust E.V."/>
            <person name="Green B.R."/>
            <person name="Van de Peer Y."/>
            <person name="Grigoriev I.V."/>
        </authorList>
    </citation>
    <scope>NUCLEOTIDE SEQUENCE [LARGE SCALE GENOMIC DNA]</scope>
    <source>
        <strain evidence="2 3">CCMP1335</strain>
    </source>
</reference>
<dbReference type="AlphaFoldDB" id="B5YNE2"/>
<evidence type="ECO:0000256" key="1">
    <source>
        <dbReference type="SAM" id="MobiDB-lite"/>
    </source>
</evidence>
<keyword evidence="3" id="KW-1185">Reference proteome</keyword>
<dbReference type="InParanoid" id="B5YNE2"/>
<protein>
    <recommendedName>
        <fullName evidence="4">F-box domain-containing protein</fullName>
    </recommendedName>
</protein>
<proteinExistence type="predicted"/>
<dbReference type="EMBL" id="CP001160">
    <property type="protein sequence ID" value="ACI64973.1"/>
    <property type="molecule type" value="Genomic_DNA"/>
</dbReference>
<dbReference type="RefSeq" id="XP_002296256.1">
    <property type="nucleotide sequence ID" value="XM_002296220.1"/>
</dbReference>
<dbReference type="PaxDb" id="35128-Thaps23533"/>
<dbReference type="HOGENOM" id="CLU_434473_0_0_1"/>
<reference evidence="2 3" key="1">
    <citation type="journal article" date="2004" name="Science">
        <title>The genome of the diatom Thalassiosira pseudonana: ecology, evolution, and metabolism.</title>
        <authorList>
            <person name="Armbrust E.V."/>
            <person name="Berges J.A."/>
            <person name="Bowler C."/>
            <person name="Green B.R."/>
            <person name="Martinez D."/>
            <person name="Putnam N.H."/>
            <person name="Zhou S."/>
            <person name="Allen A.E."/>
            <person name="Apt K.E."/>
            <person name="Bechner M."/>
            <person name="Brzezinski M.A."/>
            <person name="Chaal B.K."/>
            <person name="Chiovitti A."/>
            <person name="Davis A.K."/>
            <person name="Demarest M.S."/>
            <person name="Detter J.C."/>
            <person name="Glavina T."/>
            <person name="Goodstein D."/>
            <person name="Hadi M.Z."/>
            <person name="Hellsten U."/>
            <person name="Hildebrand M."/>
            <person name="Jenkins B.D."/>
            <person name="Jurka J."/>
            <person name="Kapitonov V.V."/>
            <person name="Kroger N."/>
            <person name="Lau W.W."/>
            <person name="Lane T.W."/>
            <person name="Larimer F.W."/>
            <person name="Lippmeier J.C."/>
            <person name="Lucas S."/>
            <person name="Medina M."/>
            <person name="Montsant A."/>
            <person name="Obornik M."/>
            <person name="Parker M.S."/>
            <person name="Palenik B."/>
            <person name="Pazour G.J."/>
            <person name="Richardson P.M."/>
            <person name="Rynearson T.A."/>
            <person name="Saito M.A."/>
            <person name="Schwartz D.C."/>
            <person name="Thamatrakoln K."/>
            <person name="Valentin K."/>
            <person name="Vardi A."/>
            <person name="Wilkerson F.P."/>
            <person name="Rokhsar D.S."/>
        </authorList>
    </citation>
    <scope>NUCLEOTIDE SEQUENCE [LARGE SCALE GENOMIC DNA]</scope>
    <source>
        <strain evidence="2 3">CCMP1335</strain>
    </source>
</reference>
<evidence type="ECO:0000313" key="2">
    <source>
        <dbReference type="EMBL" id="ACI64973.1"/>
    </source>
</evidence>
<evidence type="ECO:0008006" key="4">
    <source>
        <dbReference type="Google" id="ProtNLM"/>
    </source>
</evidence>
<feature type="compositionally biased region" description="Polar residues" evidence="1">
    <location>
        <begin position="1"/>
        <end position="15"/>
    </location>
</feature>
<feature type="region of interest" description="Disordered" evidence="1">
    <location>
        <begin position="1"/>
        <end position="29"/>
    </location>
</feature>
<sequence>MRSPKSKQQPVSPTRRSNRATKPKRSFKEDIDFDLETMLAEHERKGIEYRAKRDAKKHKKSDRDDEETIWKNPGYDIPFDTLPALCIEKVFSYIDSPQDLFNVSFSSKLLMSLVNPEMVIRSAVFNNLRKRDTRNRKTMASIMSYMTSRSIHIPSAHRMLRLLNAKSCERGDMCWGKNLVTGKPMAIEQTMSCRPFGLAICTKCVKYGTTNIPYSHFSRFQQGVAFHTWNKLMDPQVDPRTGEANGSLVKVIELQQIESSFSQTEDRKEALEAMVVRAIETSGKYCPSHYEDVAASYCEMFDASCKEADDYIHSEQMKEHQKYVERRDERVAKRLQRVRGIYNQVEELLADCPMKEIALSCTWREDDTDCLRFKCNIVNQNLMNIVSAPASSSDRMIRDACTRIKDAFTVLEEKNFFSFSFISQSSNRYKKGMYDYCTSEMSAQKIMEGSYADQIFISMVEQNQPTKALVRGLNTIRGALPRCFALAVVRPNPDVADPNNRIEDYRKLAETVWKKNSTNSNSGVTLATIKENFNSCVEEFKTMKKNAKDYLASEESRAFLRRDPPANYQGGNFTRQMALNQVFCPSSTDMYFMTISRRVCPYSVLLSRSFETLRSVHDAYYRRPTFYGLA</sequence>
<organism evidence="2 3">
    <name type="scientific">Thalassiosira pseudonana</name>
    <name type="common">Marine diatom</name>
    <name type="synonym">Cyclotella nana</name>
    <dbReference type="NCBI Taxonomy" id="35128"/>
    <lineage>
        <taxon>Eukaryota</taxon>
        <taxon>Sar</taxon>
        <taxon>Stramenopiles</taxon>
        <taxon>Ochrophyta</taxon>
        <taxon>Bacillariophyta</taxon>
        <taxon>Coscinodiscophyceae</taxon>
        <taxon>Thalassiosirophycidae</taxon>
        <taxon>Thalassiosirales</taxon>
        <taxon>Thalassiosiraceae</taxon>
        <taxon>Thalassiosira</taxon>
    </lineage>
</organism>
<gene>
    <name evidence="2" type="ORF">THAPS_23533</name>
</gene>